<dbReference type="RefSeq" id="WP_038082280.1">
    <property type="nucleotide sequence ID" value="NZ_JHEG04000001.1"/>
</dbReference>
<dbReference type="EMBL" id="JHEG02000059">
    <property type="protein sequence ID" value="KIE07115.1"/>
    <property type="molecule type" value="Genomic_DNA"/>
</dbReference>
<dbReference type="AlphaFoldDB" id="A0A0C1R472"/>
<dbReference type="OrthoDB" id="515964at2"/>
<name>A0A0C1R472_9CYAN</name>
<accession>A0A0C1R472</accession>
<reference evidence="1" key="1">
    <citation type="journal article" date="2015" name="Genome Announc.">
        <title>Draft Genome Sequence of Tolypothrix boutellei Strain VB521301.</title>
        <authorList>
            <person name="Chandrababunaidu M.M."/>
            <person name="Singh D."/>
            <person name="Sen D."/>
            <person name="Bhan S."/>
            <person name="Das S."/>
            <person name="Gupta A."/>
            <person name="Adhikary S.P."/>
            <person name="Tripathy S."/>
        </authorList>
    </citation>
    <scope>NUCLEOTIDE SEQUENCE</scope>
    <source>
        <strain evidence="1">VB521301</strain>
    </source>
</reference>
<protein>
    <submittedName>
        <fullName evidence="1">Uncharacterized protein</fullName>
    </submittedName>
</protein>
<evidence type="ECO:0000313" key="1">
    <source>
        <dbReference type="EMBL" id="KIE07115.1"/>
    </source>
</evidence>
<proteinExistence type="predicted"/>
<comment type="caution">
    <text evidence="1">The sequence shown here is derived from an EMBL/GenBank/DDBJ whole genome shotgun (WGS) entry which is preliminary data.</text>
</comment>
<gene>
    <name evidence="1" type="ORF">DA73_0238750</name>
</gene>
<sequence length="96" mass="11292">MPNTMNNSRDLLPSNIEEIQLGGTEQEIQHNPFLIAWSKITTFFKKVQVKSDVKSKQESQATVDYVNFGKEQYYYTRFADRVDPSVYYTIFLSQKR</sequence>
<organism evidence="1">
    <name type="scientific">Tolypothrix bouteillei VB521301</name>
    <dbReference type="NCBI Taxonomy" id="1479485"/>
    <lineage>
        <taxon>Bacteria</taxon>
        <taxon>Bacillati</taxon>
        <taxon>Cyanobacteriota</taxon>
        <taxon>Cyanophyceae</taxon>
        <taxon>Nostocales</taxon>
        <taxon>Tolypothrichaceae</taxon>
        <taxon>Tolypothrix</taxon>
    </lineage>
</organism>